<accession>A0A6J3QSQ9</accession>
<gene>
    <name evidence="4" type="primary">LOC117310229</name>
</gene>
<dbReference type="OrthoDB" id="205198at2759"/>
<dbReference type="FunFam" id="1.10.10.1200:FF:000007">
    <property type="entry name" value="Melanoma-associated antigen C2"/>
    <property type="match status" value="1"/>
</dbReference>
<dbReference type="InterPro" id="IPR037445">
    <property type="entry name" value="MAGE"/>
</dbReference>
<feature type="region of interest" description="Disordered" evidence="1">
    <location>
        <begin position="130"/>
        <end position="208"/>
    </location>
</feature>
<dbReference type="InParanoid" id="A0A6J3QSQ9"/>
<dbReference type="Proteomes" id="UP000245320">
    <property type="component" value="Chromosome X"/>
</dbReference>
<dbReference type="FunFam" id="1.10.10.1210:FF:000001">
    <property type="entry name" value="melanoma-associated antigen D1"/>
    <property type="match status" value="1"/>
</dbReference>
<feature type="compositionally biased region" description="Polar residues" evidence="1">
    <location>
        <begin position="140"/>
        <end position="150"/>
    </location>
</feature>
<dbReference type="Pfam" id="PF01454">
    <property type="entry name" value="MAGE"/>
    <property type="match status" value="1"/>
</dbReference>
<dbReference type="PROSITE" id="PS50838">
    <property type="entry name" value="MAGE"/>
    <property type="match status" value="1"/>
</dbReference>
<dbReference type="Pfam" id="PF12440">
    <property type="entry name" value="MAGE_N"/>
    <property type="match status" value="1"/>
</dbReference>
<dbReference type="SMART" id="SM01373">
    <property type="entry name" value="MAGE"/>
    <property type="match status" value="1"/>
</dbReference>
<dbReference type="GO" id="GO:0000122">
    <property type="term" value="P:negative regulation of transcription by RNA polymerase II"/>
    <property type="evidence" value="ECO:0007669"/>
    <property type="project" value="TreeGrafter"/>
</dbReference>
<evidence type="ECO:0000313" key="3">
    <source>
        <dbReference type="Proteomes" id="UP000245320"/>
    </source>
</evidence>
<feature type="region of interest" description="Disordered" evidence="1">
    <location>
        <begin position="83"/>
        <end position="115"/>
    </location>
</feature>
<keyword evidence="3" id="KW-1185">Reference proteome</keyword>
<dbReference type="GO" id="GO:0005634">
    <property type="term" value="C:nucleus"/>
    <property type="evidence" value="ECO:0007669"/>
    <property type="project" value="TreeGrafter"/>
</dbReference>
<proteinExistence type="predicted"/>
<dbReference type="PANTHER" id="PTHR11736">
    <property type="entry name" value="MELANOMA-ASSOCIATED ANTIGEN MAGE ANTIGEN"/>
    <property type="match status" value="1"/>
</dbReference>
<dbReference type="RefSeq" id="XP_033705224.1">
    <property type="nucleotide sequence ID" value="XM_033849333.1"/>
</dbReference>
<evidence type="ECO:0000313" key="4">
    <source>
        <dbReference type="RefSeq" id="XP_033705224.1"/>
    </source>
</evidence>
<dbReference type="InterPro" id="IPR041899">
    <property type="entry name" value="MAGE_WH2"/>
</dbReference>
<dbReference type="InterPro" id="IPR002190">
    <property type="entry name" value="MHD_dom"/>
</dbReference>
<sequence length="466" mass="50260">MALGAREELQAAPAVQEGPRVRTEGVTHPEEKGQERMWPVPSCQPLDSQESTVRLRLPVPSFMPSCANSCLLALTFVIMCRGHKRKRRARRKRHRARRETQSLKGAQATEAAEEAAAAVPAPAAAAAVAPAAAPAEEIQESPSSPTSVSWGTPPISPAAGTRQEPQGTPATSSRDAGVSCPGSEEGAQSQDEKSESPSQAAPCTHSICRDPLNRKAGTLVLFLLEKYKANEPIPQAALLKAVKSKYEKHFPEILSRASEIMQVVFGLELKEVDPSSHSYAFISKLALPSEGSPSDESGLPTSGLLMILLGEIFTKGNRATEEIWEFLNELGLYAGIRHSIFGEPTRIISKDFVQQKYLTYHQVPNRDPPCYEFLWGPRAHAETSKMKVLEFVAKISDTVPSAFPDLYEEVLKDEEERAGVRAAARAAAVAAGRPLPGPRPAAPPTCSGGRPRAVCSLCFGREQSGS</sequence>
<reference evidence="4" key="1">
    <citation type="submission" date="2025-08" db="UniProtKB">
        <authorList>
            <consortium name="RefSeq"/>
        </authorList>
    </citation>
    <scope>IDENTIFICATION</scope>
    <source>
        <tissue evidence="4">Spleen</tissue>
    </source>
</reference>
<dbReference type="FunCoup" id="A0A6J3QSQ9">
    <property type="interactions" value="82"/>
</dbReference>
<dbReference type="Gene3D" id="1.10.10.1200">
    <property type="entry name" value="MAGE homology domain, winged helix WH1 motif"/>
    <property type="match status" value="1"/>
</dbReference>
<feature type="compositionally biased region" description="Basic residues" evidence="1">
    <location>
        <begin position="83"/>
        <end position="97"/>
    </location>
</feature>
<evidence type="ECO:0000259" key="2">
    <source>
        <dbReference type="PROSITE" id="PS50838"/>
    </source>
</evidence>
<dbReference type="InterPro" id="IPR021072">
    <property type="entry name" value="MAGE_N"/>
</dbReference>
<name>A0A6J3QSQ9_TURTR</name>
<feature type="compositionally biased region" description="Polar residues" evidence="1">
    <location>
        <begin position="163"/>
        <end position="174"/>
    </location>
</feature>
<feature type="region of interest" description="Disordered" evidence="1">
    <location>
        <begin position="1"/>
        <end position="40"/>
    </location>
</feature>
<feature type="domain" description="MAGE" evidence="2">
    <location>
        <begin position="212"/>
        <end position="410"/>
    </location>
</feature>
<protein>
    <submittedName>
        <fullName evidence="4">Melanoma-associated antigen B2-like</fullName>
    </submittedName>
</protein>
<dbReference type="Gene3D" id="1.10.10.1210">
    <property type="entry name" value="MAGE homology domain, winged helix WH2 motif"/>
    <property type="match status" value="1"/>
</dbReference>
<feature type="compositionally biased region" description="Basic and acidic residues" evidence="1">
    <location>
        <begin position="19"/>
        <end position="35"/>
    </location>
</feature>
<dbReference type="InterPro" id="IPR041898">
    <property type="entry name" value="MAGE_WH1"/>
</dbReference>
<dbReference type="SMART" id="SM01392">
    <property type="entry name" value="MAGE_N"/>
    <property type="match status" value="1"/>
</dbReference>
<evidence type="ECO:0000256" key="1">
    <source>
        <dbReference type="SAM" id="MobiDB-lite"/>
    </source>
</evidence>
<dbReference type="AlphaFoldDB" id="A0A6J3QSQ9"/>
<dbReference type="PANTHER" id="PTHR11736:SF67">
    <property type="entry name" value="MELANOMA-ASSOCIATED ANTIGEN B6B"/>
    <property type="match status" value="1"/>
</dbReference>
<organism evidence="3 4">
    <name type="scientific">Tursiops truncatus</name>
    <name type="common">Atlantic bottle-nosed dolphin</name>
    <name type="synonym">Delphinus truncatus</name>
    <dbReference type="NCBI Taxonomy" id="9739"/>
    <lineage>
        <taxon>Eukaryota</taxon>
        <taxon>Metazoa</taxon>
        <taxon>Chordata</taxon>
        <taxon>Craniata</taxon>
        <taxon>Vertebrata</taxon>
        <taxon>Euteleostomi</taxon>
        <taxon>Mammalia</taxon>
        <taxon>Eutheria</taxon>
        <taxon>Laurasiatheria</taxon>
        <taxon>Artiodactyla</taxon>
        <taxon>Whippomorpha</taxon>
        <taxon>Cetacea</taxon>
        <taxon>Odontoceti</taxon>
        <taxon>Delphinidae</taxon>
        <taxon>Tursiops</taxon>
    </lineage>
</organism>